<dbReference type="Gene3D" id="3.40.50.150">
    <property type="entry name" value="Vaccinia Virus protein VP39"/>
    <property type="match status" value="1"/>
</dbReference>
<accession>A0A1H2Y2P0</accession>
<evidence type="ECO:0000256" key="2">
    <source>
        <dbReference type="ARBA" id="ARBA00022679"/>
    </source>
</evidence>
<evidence type="ECO:0000313" key="5">
    <source>
        <dbReference type="Proteomes" id="UP000199488"/>
    </source>
</evidence>
<dbReference type="EMBL" id="FNNC01000008">
    <property type="protein sequence ID" value="SDW99225.1"/>
    <property type="molecule type" value="Genomic_DNA"/>
</dbReference>
<dbReference type="InterPro" id="IPR029063">
    <property type="entry name" value="SAM-dependent_MTases_sf"/>
</dbReference>
<evidence type="ECO:0000259" key="3">
    <source>
        <dbReference type="Pfam" id="PF05175"/>
    </source>
</evidence>
<keyword evidence="5" id="KW-1185">Reference proteome</keyword>
<dbReference type="InterPro" id="IPR046977">
    <property type="entry name" value="RsmC/RlmG"/>
</dbReference>
<protein>
    <submittedName>
        <fullName evidence="4">16S rRNA (Guanine1207-N2)-methyltransferase</fullName>
    </submittedName>
</protein>
<organism evidence="4 5">
    <name type="scientific">Marinococcus luteus</name>
    <dbReference type="NCBI Taxonomy" id="1122204"/>
    <lineage>
        <taxon>Bacteria</taxon>
        <taxon>Bacillati</taxon>
        <taxon>Bacillota</taxon>
        <taxon>Bacilli</taxon>
        <taxon>Bacillales</taxon>
        <taxon>Bacillaceae</taxon>
        <taxon>Marinococcus</taxon>
    </lineage>
</organism>
<dbReference type="SUPFAM" id="SSF53335">
    <property type="entry name" value="S-adenosyl-L-methionine-dependent methyltransferases"/>
    <property type="match status" value="1"/>
</dbReference>
<keyword evidence="1 4" id="KW-0489">Methyltransferase</keyword>
<dbReference type="GO" id="GO:0008757">
    <property type="term" value="F:S-adenosylmethionine-dependent methyltransferase activity"/>
    <property type="evidence" value="ECO:0007669"/>
    <property type="project" value="InterPro"/>
</dbReference>
<feature type="domain" description="Methyltransferase small" evidence="3">
    <location>
        <begin position="29"/>
        <end position="194"/>
    </location>
</feature>
<evidence type="ECO:0000313" key="4">
    <source>
        <dbReference type="EMBL" id="SDW99225.1"/>
    </source>
</evidence>
<dbReference type="AlphaFoldDB" id="A0A1H2Y2P0"/>
<evidence type="ECO:0000256" key="1">
    <source>
        <dbReference type="ARBA" id="ARBA00022603"/>
    </source>
</evidence>
<proteinExistence type="predicted"/>
<dbReference type="STRING" id="1122204.SAMN05421781_2987"/>
<keyword evidence="2 4" id="KW-0808">Transferase</keyword>
<dbReference type="InterPro" id="IPR007848">
    <property type="entry name" value="Small_mtfrase_dom"/>
</dbReference>
<dbReference type="PANTHER" id="PTHR47816">
    <property type="entry name" value="RIBOSOMAL RNA SMALL SUBUNIT METHYLTRANSFERASE C"/>
    <property type="match status" value="1"/>
</dbReference>
<dbReference type="RefSeq" id="WP_091616730.1">
    <property type="nucleotide sequence ID" value="NZ_FNNC01000008.1"/>
</dbReference>
<dbReference type="Proteomes" id="UP000199488">
    <property type="component" value="Unassembled WGS sequence"/>
</dbReference>
<reference evidence="4 5" key="1">
    <citation type="submission" date="2016-10" db="EMBL/GenBank/DDBJ databases">
        <authorList>
            <person name="de Groot N.N."/>
        </authorList>
    </citation>
    <scope>NUCLEOTIDE SEQUENCE [LARGE SCALE GENOMIC DNA]</scope>
    <source>
        <strain evidence="4 5">DSM 23126</strain>
    </source>
</reference>
<name>A0A1H2Y2P0_9BACI</name>
<dbReference type="CDD" id="cd02440">
    <property type="entry name" value="AdoMet_MTases"/>
    <property type="match status" value="1"/>
</dbReference>
<dbReference type="PANTHER" id="PTHR47816:SF4">
    <property type="entry name" value="RIBOSOMAL RNA SMALL SUBUNIT METHYLTRANSFERASE C"/>
    <property type="match status" value="1"/>
</dbReference>
<dbReference type="OrthoDB" id="9764961at2"/>
<dbReference type="GO" id="GO:0032259">
    <property type="term" value="P:methylation"/>
    <property type="evidence" value="ECO:0007669"/>
    <property type="project" value="UniProtKB-KW"/>
</dbReference>
<dbReference type="Pfam" id="PF05175">
    <property type="entry name" value="MTS"/>
    <property type="match status" value="1"/>
</dbReference>
<sequence length="198" mass="22061">MSGEQYFHANPSAASNEKVIHTELRGRDWSFITDSGVFSKQTVDFGTETLLETFEWPDVDGDIVDVGCGYGVVGVTLAKETTRSVLLFDINQRAVELAKKNIQRYQLDNAEAVESDLFSAYKGGAAAVLTNPPIRAGKKVVHRLFEEAYEALRPGGECWIVIQKKQGAPSAKEKLNELFPVVKNVKKNKGYYIFRARK</sequence>
<gene>
    <name evidence="4" type="ORF">SAMN05421781_2987</name>
</gene>